<dbReference type="InterPro" id="IPR042206">
    <property type="entry name" value="CRISPR-assoc_Cas1_C"/>
</dbReference>
<proteinExistence type="inferred from homology"/>
<keyword evidence="8 10" id="KW-0464">Manganese</keyword>
<keyword evidence="3 10" id="KW-0255">Endonuclease</keyword>
<dbReference type="GO" id="GO:0051607">
    <property type="term" value="P:defense response to virus"/>
    <property type="evidence" value="ECO:0007669"/>
    <property type="project" value="UniProtKB-UniRule"/>
</dbReference>
<dbReference type="InterPro" id="IPR050646">
    <property type="entry name" value="Cas1"/>
</dbReference>
<dbReference type="EC" id="3.1.-.-" evidence="10"/>
<accession>A0A480B7X7</accession>
<evidence type="ECO:0000313" key="12">
    <source>
        <dbReference type="Proteomes" id="UP000303581"/>
    </source>
</evidence>
<organism evidence="11 12">
    <name type="scientific">Veillonella tobetsuensis</name>
    <dbReference type="NCBI Taxonomy" id="1110546"/>
    <lineage>
        <taxon>Bacteria</taxon>
        <taxon>Bacillati</taxon>
        <taxon>Bacillota</taxon>
        <taxon>Negativicutes</taxon>
        <taxon>Veillonellales</taxon>
        <taxon>Veillonellaceae</taxon>
        <taxon>Veillonella</taxon>
    </lineage>
</organism>
<sequence length="324" mass="37164">MVETIYVTTPGVSIHQDGGLLVLEQDHQVLKELPMATVGNLVLGRTVQISTQVIFSLVKQGSLIQFVDYKYNVVGTLGDEHTTLSKLLWQAENFQDETFALRGAKYIVQRKVTAQLSILNRYNKTKSIPKYEFVRSTLERLLNRIKRTRTIDGLRGIEGLASKTYFSAWGAVLSTPWEFSGRKRHPSPDPVNAILSYGYSFLEREVRACLVTVGLDVRIGVLHSTNNRKDSFVYDVMDLLRQEVIDRFILKVLNTHRVSVSDFDISDRGCYMAKASNKKWIQLYEEYMTTPVTRFGDITPRQWIQREINSFMAYLQSIEHNRVA</sequence>
<comment type="subunit">
    <text evidence="9 10">Homodimer, forms a heterotetramer with a Cas2 homodimer.</text>
</comment>
<reference evidence="11 12" key="1">
    <citation type="submission" date="2019-03" db="EMBL/GenBank/DDBJ databases">
        <title>Draft genome sequences of two Veillonella tobetsuensis clinical isolates from intraoperative bronchial fluids of elderly patients with pulmonary carcinoma.</title>
        <authorList>
            <person name="Akiyama T."/>
        </authorList>
    </citation>
    <scope>NUCLEOTIDE SEQUENCE [LARGE SCALE GENOMIC DNA]</scope>
    <source>
        <strain evidence="11 12">PAGU 1579</strain>
    </source>
</reference>
<evidence type="ECO:0000256" key="9">
    <source>
        <dbReference type="ARBA" id="ARBA00038592"/>
    </source>
</evidence>
<feature type="binding site" evidence="10">
    <location>
        <position position="238"/>
    </location>
    <ligand>
        <name>Mn(2+)</name>
        <dbReference type="ChEBI" id="CHEBI:29035"/>
    </ligand>
</feature>
<comment type="caution">
    <text evidence="11">The sequence shown here is derived from an EMBL/GenBank/DDBJ whole genome shotgun (WGS) entry which is preliminary data.</text>
</comment>
<feature type="binding site" evidence="10">
    <location>
        <position position="158"/>
    </location>
    <ligand>
        <name>Mn(2+)</name>
        <dbReference type="ChEBI" id="CHEBI:29035"/>
    </ligand>
</feature>
<dbReference type="RefSeq" id="WP_249928074.1">
    <property type="nucleotide sequence ID" value="NZ_BJCR01000003.1"/>
</dbReference>
<keyword evidence="6 10" id="KW-0051">Antiviral defense</keyword>
<evidence type="ECO:0000256" key="3">
    <source>
        <dbReference type="ARBA" id="ARBA00022759"/>
    </source>
</evidence>
<keyword evidence="12" id="KW-1185">Reference proteome</keyword>
<dbReference type="AlphaFoldDB" id="A0A480B7X7"/>
<dbReference type="InterPro" id="IPR042211">
    <property type="entry name" value="CRISPR-assoc_Cas1_N"/>
</dbReference>
<comment type="similarity">
    <text evidence="10">Belongs to the CRISPR-associated endonuclease Cas1 family.</text>
</comment>
<gene>
    <name evidence="10 11" type="primary">cas1</name>
    <name evidence="11" type="ORF">PAGU1579_01660</name>
</gene>
<evidence type="ECO:0000256" key="7">
    <source>
        <dbReference type="ARBA" id="ARBA00023125"/>
    </source>
</evidence>
<evidence type="ECO:0000256" key="4">
    <source>
        <dbReference type="ARBA" id="ARBA00022801"/>
    </source>
</evidence>
<dbReference type="EMBL" id="BJCR01000003">
    <property type="protein sequence ID" value="GCL68397.1"/>
    <property type="molecule type" value="Genomic_DNA"/>
</dbReference>
<comment type="function">
    <text evidence="10">CRISPR (clustered regularly interspaced short palindromic repeat), is an adaptive immune system that provides protection against mobile genetic elements (viruses, transposable elements and conjugative plasmids). CRISPR clusters contain spacers, sequences complementary to antecedent mobile elements, and target invading nucleic acids. CRISPR clusters are transcribed and processed into CRISPR RNA (crRNA). Acts as a dsDNA endonuclease. Involved in the integration of spacer DNA into the CRISPR cassette.</text>
</comment>
<keyword evidence="5 10" id="KW-0460">Magnesium</keyword>
<evidence type="ECO:0000256" key="2">
    <source>
        <dbReference type="ARBA" id="ARBA00022723"/>
    </source>
</evidence>
<dbReference type="InterPro" id="IPR002729">
    <property type="entry name" value="CRISPR-assoc_Cas1"/>
</dbReference>
<dbReference type="HAMAP" id="MF_01470">
    <property type="entry name" value="Cas1"/>
    <property type="match status" value="1"/>
</dbReference>
<protein>
    <recommendedName>
        <fullName evidence="10">CRISPR-associated endonuclease Cas1</fullName>
        <ecNumber evidence="10">3.1.-.-</ecNumber>
    </recommendedName>
</protein>
<dbReference type="GO" id="GO:0003677">
    <property type="term" value="F:DNA binding"/>
    <property type="evidence" value="ECO:0007669"/>
    <property type="project" value="UniProtKB-KW"/>
</dbReference>
<dbReference type="PANTHER" id="PTHR34353:SF2">
    <property type="entry name" value="CRISPR-ASSOCIATED ENDONUCLEASE CAS1 1"/>
    <property type="match status" value="1"/>
</dbReference>
<dbReference type="Gene3D" id="3.100.10.20">
    <property type="entry name" value="CRISPR-associated endonuclease Cas1, N-terminal domain"/>
    <property type="match status" value="1"/>
</dbReference>
<feature type="binding site" evidence="10">
    <location>
        <position position="223"/>
    </location>
    <ligand>
        <name>Mn(2+)</name>
        <dbReference type="ChEBI" id="CHEBI:29035"/>
    </ligand>
</feature>
<keyword evidence="2 10" id="KW-0479">Metal-binding</keyword>
<evidence type="ECO:0000256" key="6">
    <source>
        <dbReference type="ARBA" id="ARBA00023118"/>
    </source>
</evidence>
<name>A0A480B7X7_9FIRM</name>
<keyword evidence="7 10" id="KW-0238">DNA-binding</keyword>
<evidence type="ECO:0000256" key="8">
    <source>
        <dbReference type="ARBA" id="ARBA00023211"/>
    </source>
</evidence>
<dbReference type="NCBIfam" id="TIGR00287">
    <property type="entry name" value="cas1"/>
    <property type="match status" value="1"/>
</dbReference>
<comment type="cofactor">
    <cofactor evidence="10">
        <name>Mg(2+)</name>
        <dbReference type="ChEBI" id="CHEBI:18420"/>
    </cofactor>
    <cofactor evidence="10">
        <name>Mn(2+)</name>
        <dbReference type="ChEBI" id="CHEBI:29035"/>
    </cofactor>
</comment>
<dbReference type="Pfam" id="PF01867">
    <property type="entry name" value="Cas_Cas1"/>
    <property type="match status" value="1"/>
</dbReference>
<keyword evidence="4 10" id="KW-0378">Hydrolase</keyword>
<dbReference type="PANTHER" id="PTHR34353">
    <property type="entry name" value="CRISPR-ASSOCIATED ENDONUCLEASE CAS1 1"/>
    <property type="match status" value="1"/>
</dbReference>
<keyword evidence="1 10" id="KW-0540">Nuclease</keyword>
<dbReference type="Gene3D" id="1.20.120.920">
    <property type="entry name" value="CRISPR-associated endonuclease Cas1, C-terminal domain"/>
    <property type="match status" value="1"/>
</dbReference>
<dbReference type="CDD" id="cd09634">
    <property type="entry name" value="Cas1_I-II-III"/>
    <property type="match status" value="1"/>
</dbReference>
<evidence type="ECO:0000256" key="10">
    <source>
        <dbReference type="HAMAP-Rule" id="MF_01470"/>
    </source>
</evidence>
<dbReference type="Proteomes" id="UP000303581">
    <property type="component" value="Unassembled WGS sequence"/>
</dbReference>
<dbReference type="GO" id="GO:0016787">
    <property type="term" value="F:hydrolase activity"/>
    <property type="evidence" value="ECO:0007669"/>
    <property type="project" value="UniProtKB-KW"/>
</dbReference>
<dbReference type="GO" id="GO:0004519">
    <property type="term" value="F:endonuclease activity"/>
    <property type="evidence" value="ECO:0007669"/>
    <property type="project" value="UniProtKB-UniRule"/>
</dbReference>
<dbReference type="GO" id="GO:0046872">
    <property type="term" value="F:metal ion binding"/>
    <property type="evidence" value="ECO:0007669"/>
    <property type="project" value="UniProtKB-UniRule"/>
</dbReference>
<dbReference type="GO" id="GO:0043571">
    <property type="term" value="P:maintenance of CRISPR repeat elements"/>
    <property type="evidence" value="ECO:0007669"/>
    <property type="project" value="UniProtKB-UniRule"/>
</dbReference>
<evidence type="ECO:0000313" key="11">
    <source>
        <dbReference type="EMBL" id="GCL68397.1"/>
    </source>
</evidence>
<evidence type="ECO:0000256" key="5">
    <source>
        <dbReference type="ARBA" id="ARBA00022842"/>
    </source>
</evidence>
<evidence type="ECO:0000256" key="1">
    <source>
        <dbReference type="ARBA" id="ARBA00022722"/>
    </source>
</evidence>